<reference evidence="1" key="1">
    <citation type="submission" date="2015-11" db="EMBL/GenBank/DDBJ databases">
        <title>De novo transcriptome assembly of four potential Pierce s Disease insect vectors from Arizona vineyards.</title>
        <authorList>
            <person name="Tassone E.E."/>
        </authorList>
    </citation>
    <scope>NUCLEOTIDE SEQUENCE</scope>
</reference>
<dbReference type="AlphaFoldDB" id="A0A1B6IK20"/>
<name>A0A1B6IK20_9HEMI</name>
<gene>
    <name evidence="1" type="ORF">g.57010</name>
</gene>
<dbReference type="EMBL" id="GECU01020439">
    <property type="protein sequence ID" value="JAS87267.1"/>
    <property type="molecule type" value="Transcribed_RNA"/>
</dbReference>
<organism evidence="1">
    <name type="scientific">Homalodisca liturata</name>
    <dbReference type="NCBI Taxonomy" id="320908"/>
    <lineage>
        <taxon>Eukaryota</taxon>
        <taxon>Metazoa</taxon>
        <taxon>Ecdysozoa</taxon>
        <taxon>Arthropoda</taxon>
        <taxon>Hexapoda</taxon>
        <taxon>Insecta</taxon>
        <taxon>Pterygota</taxon>
        <taxon>Neoptera</taxon>
        <taxon>Paraneoptera</taxon>
        <taxon>Hemiptera</taxon>
        <taxon>Auchenorrhyncha</taxon>
        <taxon>Membracoidea</taxon>
        <taxon>Cicadellidae</taxon>
        <taxon>Cicadellinae</taxon>
        <taxon>Proconiini</taxon>
        <taxon>Homalodisca</taxon>
    </lineage>
</organism>
<proteinExistence type="predicted"/>
<dbReference type="Gene3D" id="3.30.40.10">
    <property type="entry name" value="Zinc/RING finger domain, C3HC4 (zinc finger)"/>
    <property type="match status" value="1"/>
</dbReference>
<accession>A0A1B6IK20</accession>
<feature type="non-terminal residue" evidence="1">
    <location>
        <position position="1"/>
    </location>
</feature>
<dbReference type="InterPro" id="IPR013083">
    <property type="entry name" value="Znf_RING/FYVE/PHD"/>
</dbReference>
<evidence type="ECO:0000313" key="1">
    <source>
        <dbReference type="EMBL" id="JAS87267.1"/>
    </source>
</evidence>
<protein>
    <submittedName>
        <fullName evidence="1">Uncharacterized protein</fullName>
    </submittedName>
</protein>
<sequence length="102" mass="11358">YKNNTDNPVSRLQYISNLVDELTVKWAHVRGVGVGTHQNEASNANNGGTKSFFEKIPENKDKNCCVCSGESTSGGKRKKSTFMCVDCKKGLHTKCYPFHRCL</sequence>